<dbReference type="EMBL" id="MBDS01000014">
    <property type="protein sequence ID" value="OPB88914.1"/>
    <property type="molecule type" value="Genomic_DNA"/>
</dbReference>
<reference evidence="2 3" key="1">
    <citation type="submission" date="2016-07" db="EMBL/GenBank/DDBJ databases">
        <title>Revisiting the Taxonomy of the Elizabethkingia Genus based on Whole-Genome Sequencing, Optical Mapping, and MALDI-TOF.</title>
        <authorList>
            <person name="Nicholson A.C."/>
        </authorList>
    </citation>
    <scope>NUCLEOTIDE SEQUENCE [LARGE SCALE GENOMIC DNA]</scope>
    <source>
        <strain evidence="2 3">C1558</strain>
    </source>
</reference>
<name>A0ABX3N8K4_9FLAO</name>
<sequence length="96" mass="11663">MNNRVNIATIFPKYLFWDMDYTKLNVQDDKDIIIPRAMYATTFDSFEEDIQRLEFLYTPQEIINYLKNTKELISNEVCFLVSKRYNIELFTRFSRV</sequence>
<keyword evidence="3" id="KW-1185">Reference proteome</keyword>
<proteinExistence type="predicted"/>
<evidence type="ECO:0000313" key="2">
    <source>
        <dbReference type="EMBL" id="OPB88914.1"/>
    </source>
</evidence>
<dbReference type="InterPro" id="IPR053830">
    <property type="entry name" value="DUF6922"/>
</dbReference>
<comment type="caution">
    <text evidence="2">The sequence shown here is derived from an EMBL/GenBank/DDBJ whole genome shotgun (WGS) entry which is preliminary data.</text>
</comment>
<protein>
    <recommendedName>
        <fullName evidence="1">DUF6922 domain-containing protein</fullName>
    </recommendedName>
</protein>
<evidence type="ECO:0000313" key="3">
    <source>
        <dbReference type="Proteomes" id="UP000190016"/>
    </source>
</evidence>
<dbReference type="RefSeq" id="WP_078778498.1">
    <property type="nucleotide sequence ID" value="NZ_MBDS01000014.1"/>
</dbReference>
<organism evidence="2 3">
    <name type="scientific">Elizabethkingia ursingii</name>
    <dbReference type="NCBI Taxonomy" id="1756150"/>
    <lineage>
        <taxon>Bacteria</taxon>
        <taxon>Pseudomonadati</taxon>
        <taxon>Bacteroidota</taxon>
        <taxon>Flavobacteriia</taxon>
        <taxon>Flavobacteriales</taxon>
        <taxon>Weeksellaceae</taxon>
        <taxon>Elizabethkingia</taxon>
    </lineage>
</organism>
<evidence type="ECO:0000259" key="1">
    <source>
        <dbReference type="Pfam" id="PF21956"/>
    </source>
</evidence>
<dbReference type="Proteomes" id="UP000190016">
    <property type="component" value="Unassembled WGS sequence"/>
</dbReference>
<dbReference type="Pfam" id="PF21956">
    <property type="entry name" value="DUF6922"/>
    <property type="match status" value="1"/>
</dbReference>
<accession>A0ABX3N8K4</accession>
<gene>
    <name evidence="2" type="ORF">BB021_05965</name>
</gene>
<feature type="domain" description="DUF6922" evidence="1">
    <location>
        <begin position="11"/>
        <end position="64"/>
    </location>
</feature>